<feature type="domain" description="DUF1989" evidence="1">
    <location>
        <begin position="9"/>
        <end position="180"/>
    </location>
</feature>
<dbReference type="InterPro" id="IPR017792">
    <property type="entry name" value="UAAP1"/>
</dbReference>
<dbReference type="EMBL" id="CP088295">
    <property type="protein sequence ID" value="UUY04507.1"/>
    <property type="molecule type" value="Genomic_DNA"/>
</dbReference>
<dbReference type="InterPro" id="IPR018959">
    <property type="entry name" value="DUF1989"/>
</dbReference>
<organism evidence="2 3">
    <name type="scientific">Svornostia abyssi</name>
    <dbReference type="NCBI Taxonomy" id="2898438"/>
    <lineage>
        <taxon>Bacteria</taxon>
        <taxon>Bacillati</taxon>
        <taxon>Actinomycetota</taxon>
        <taxon>Thermoleophilia</taxon>
        <taxon>Solirubrobacterales</taxon>
        <taxon>Baekduiaceae</taxon>
        <taxon>Svornostia</taxon>
    </lineage>
</organism>
<proteinExistence type="predicted"/>
<keyword evidence="3" id="KW-1185">Reference proteome</keyword>
<sequence length="236" mass="25416">MSEPILDAVLPPAATWSRVCKRGTALTLTDIEGGANVAALLYRADDLRERYCMPDTLKAQHVSRIAAGVALYSDMGRVLASVVSDSVGWHDTITGHTTQAIVDAKWGRASYQEFRNAWQPGARDQLLVELAKHGMDRRDLVANINFFSKVAVGPEGELSFVPGNSAAGDHVTLRFELDTLVLLCSVPHPLDPSPDWRPGAVGLRLEPVAAAADDDAVRVACDENERGFANSEAVLA</sequence>
<reference evidence="3" key="1">
    <citation type="submission" date="2021-11" db="EMBL/GenBank/DDBJ databases">
        <title>Cultivation dependent microbiological survey of springs from the worlds oldest radium mine currently devoted to the extraction of radon-saturated water.</title>
        <authorList>
            <person name="Kapinusova G."/>
            <person name="Smrhova T."/>
            <person name="Strejcek M."/>
            <person name="Suman J."/>
            <person name="Jani K."/>
            <person name="Pajer P."/>
            <person name="Uhlik O."/>
        </authorList>
    </citation>
    <scope>NUCLEOTIDE SEQUENCE [LARGE SCALE GENOMIC DNA]</scope>
    <source>
        <strain evidence="3">J379</strain>
    </source>
</reference>
<dbReference type="Pfam" id="PF09347">
    <property type="entry name" value="DUF1989"/>
    <property type="match status" value="1"/>
</dbReference>
<name>A0ABY5PJI2_9ACTN</name>
<evidence type="ECO:0000313" key="3">
    <source>
        <dbReference type="Proteomes" id="UP001058860"/>
    </source>
</evidence>
<dbReference type="PANTHER" id="PTHR31527:SF0">
    <property type="entry name" value="RE64534P"/>
    <property type="match status" value="1"/>
</dbReference>
<dbReference type="RefSeq" id="WP_353864989.1">
    <property type="nucleotide sequence ID" value="NZ_CP088295.1"/>
</dbReference>
<evidence type="ECO:0000313" key="2">
    <source>
        <dbReference type="EMBL" id="UUY04507.1"/>
    </source>
</evidence>
<dbReference type="NCBIfam" id="TIGR03425">
    <property type="entry name" value="urea_degr_2"/>
    <property type="match status" value="1"/>
</dbReference>
<dbReference type="PANTHER" id="PTHR31527">
    <property type="entry name" value="RE64534P"/>
    <property type="match status" value="1"/>
</dbReference>
<dbReference type="Proteomes" id="UP001058860">
    <property type="component" value="Chromosome"/>
</dbReference>
<accession>A0ABY5PJI2</accession>
<gene>
    <name evidence="2" type="ORF">LRS13_02935</name>
</gene>
<protein>
    <submittedName>
        <fullName evidence="2">DUF1989 domain-containing protein</fullName>
    </submittedName>
</protein>
<evidence type="ECO:0000259" key="1">
    <source>
        <dbReference type="Pfam" id="PF09347"/>
    </source>
</evidence>